<dbReference type="InterPro" id="IPR036397">
    <property type="entry name" value="RNaseH_sf"/>
</dbReference>
<evidence type="ECO:0000313" key="9">
    <source>
        <dbReference type="EMBL" id="WVZ86409.1"/>
    </source>
</evidence>
<protein>
    <recommendedName>
        <fullName evidence="11">Exonuclease domain-containing protein</fullName>
    </recommendedName>
</protein>
<keyword evidence="4" id="KW-0999">Mitochondrion inner membrane</keyword>
<evidence type="ECO:0000256" key="3">
    <source>
        <dbReference type="ARBA" id="ARBA00022692"/>
    </source>
</evidence>
<keyword evidence="6" id="KW-0496">Mitochondrion</keyword>
<dbReference type="GO" id="GO:0008320">
    <property type="term" value="F:protein transmembrane transporter activity"/>
    <property type="evidence" value="ECO:0007669"/>
    <property type="project" value="TreeGrafter"/>
</dbReference>
<feature type="region of interest" description="Disordered" evidence="8">
    <location>
        <begin position="264"/>
        <end position="284"/>
    </location>
</feature>
<keyword evidence="3" id="KW-0812">Transmembrane</keyword>
<reference evidence="9 10" key="1">
    <citation type="submission" date="2024-02" db="EMBL/GenBank/DDBJ databases">
        <title>High-quality chromosome-scale genome assembly of Pensacola bahiagrass (Paspalum notatum Flugge var. saurae).</title>
        <authorList>
            <person name="Vega J.M."/>
            <person name="Podio M."/>
            <person name="Orjuela J."/>
            <person name="Siena L.A."/>
            <person name="Pessino S.C."/>
            <person name="Combes M.C."/>
            <person name="Mariac C."/>
            <person name="Albertini E."/>
            <person name="Pupilli F."/>
            <person name="Ortiz J.P.A."/>
            <person name="Leblanc O."/>
        </authorList>
    </citation>
    <scope>NUCLEOTIDE SEQUENCE [LARGE SCALE GENOMIC DNA]</scope>
    <source>
        <strain evidence="9">R1</strain>
        <tissue evidence="9">Leaf</tissue>
    </source>
</reference>
<evidence type="ECO:0000256" key="6">
    <source>
        <dbReference type="ARBA" id="ARBA00023128"/>
    </source>
</evidence>
<organism evidence="9 10">
    <name type="scientific">Paspalum notatum var. saurae</name>
    <dbReference type="NCBI Taxonomy" id="547442"/>
    <lineage>
        <taxon>Eukaryota</taxon>
        <taxon>Viridiplantae</taxon>
        <taxon>Streptophyta</taxon>
        <taxon>Embryophyta</taxon>
        <taxon>Tracheophyta</taxon>
        <taxon>Spermatophyta</taxon>
        <taxon>Magnoliopsida</taxon>
        <taxon>Liliopsida</taxon>
        <taxon>Poales</taxon>
        <taxon>Poaceae</taxon>
        <taxon>PACMAD clade</taxon>
        <taxon>Panicoideae</taxon>
        <taxon>Andropogonodae</taxon>
        <taxon>Paspaleae</taxon>
        <taxon>Paspalinae</taxon>
        <taxon>Paspalum</taxon>
    </lineage>
</organism>
<evidence type="ECO:0000256" key="4">
    <source>
        <dbReference type="ARBA" id="ARBA00022792"/>
    </source>
</evidence>
<evidence type="ECO:0000256" key="1">
    <source>
        <dbReference type="ARBA" id="ARBA00004448"/>
    </source>
</evidence>
<comment type="subcellular location">
    <subcellularLocation>
        <location evidence="1">Mitochondrion inner membrane</location>
        <topology evidence="1">Multi-pass membrane protein</topology>
    </subcellularLocation>
</comment>
<evidence type="ECO:0000313" key="10">
    <source>
        <dbReference type="Proteomes" id="UP001341281"/>
    </source>
</evidence>
<keyword evidence="5" id="KW-1133">Transmembrane helix</keyword>
<evidence type="ECO:0000256" key="7">
    <source>
        <dbReference type="ARBA" id="ARBA00023136"/>
    </source>
</evidence>
<dbReference type="Pfam" id="PF02466">
    <property type="entry name" value="Tim17"/>
    <property type="match status" value="1"/>
</dbReference>
<dbReference type="PANTHER" id="PTHR10485">
    <property type="entry name" value="MITOCHONDRIAL IMPORT INNER MEMBRANE TRANSLOCASE SUBUNIT TIM-17"/>
    <property type="match status" value="1"/>
</dbReference>
<gene>
    <name evidence="9" type="ORF">U9M48_033194</name>
</gene>
<name>A0AAQ3U8Z2_PASNO</name>
<keyword evidence="10" id="KW-1185">Reference proteome</keyword>
<dbReference type="InterPro" id="IPR012337">
    <property type="entry name" value="RNaseH-like_sf"/>
</dbReference>
<dbReference type="GO" id="GO:0005744">
    <property type="term" value="C:TIM23 mitochondrial import inner membrane translocase complex"/>
    <property type="evidence" value="ECO:0007669"/>
    <property type="project" value="TreeGrafter"/>
</dbReference>
<proteinExistence type="inferred from homology"/>
<keyword evidence="7" id="KW-0472">Membrane</keyword>
<dbReference type="Proteomes" id="UP001341281">
    <property type="component" value="Chromosome 07"/>
</dbReference>
<dbReference type="GO" id="GO:0030150">
    <property type="term" value="P:protein import into mitochondrial matrix"/>
    <property type="evidence" value="ECO:0007669"/>
    <property type="project" value="TreeGrafter"/>
</dbReference>
<dbReference type="SUPFAM" id="SSF53098">
    <property type="entry name" value="Ribonuclease H-like"/>
    <property type="match status" value="1"/>
</dbReference>
<accession>A0AAQ3U8Z2</accession>
<sequence>MSSQDRPSEDTYTYENTYCMGSPLYAGGPPHDRVGGAIYIVGDSFMSGAAAGSALHFVKGLRAAASGDRIAGAFRAARSNAPRVAGMFGGYTAAFIAVDNAVSLARGKETDHWSLALASAATFGLHGMWRGGAPAAARWALIGLTGYSFYAGFGHVLDYMNKICARLGVDYHTRISGIRPKHMNKAKEFWVVQKAEFLLGMHCTMMLRERKRRSLKDLALEVFGAKIQQNEHRPIDDARAAMFLYNKHKKAWEKNMKEQFRFKKKLKKRGKKKPAESNGNDPNIPIVLL</sequence>
<dbReference type="GO" id="GO:0003676">
    <property type="term" value="F:nucleic acid binding"/>
    <property type="evidence" value="ECO:0007669"/>
    <property type="project" value="InterPro"/>
</dbReference>
<evidence type="ECO:0000256" key="5">
    <source>
        <dbReference type="ARBA" id="ARBA00022989"/>
    </source>
</evidence>
<dbReference type="PANTHER" id="PTHR10485:SF13">
    <property type="match status" value="1"/>
</dbReference>
<evidence type="ECO:0000256" key="2">
    <source>
        <dbReference type="ARBA" id="ARBA00008444"/>
    </source>
</evidence>
<evidence type="ECO:0000256" key="8">
    <source>
        <dbReference type="SAM" id="MobiDB-lite"/>
    </source>
</evidence>
<dbReference type="Gene3D" id="3.30.420.10">
    <property type="entry name" value="Ribonuclease H-like superfamily/Ribonuclease H"/>
    <property type="match status" value="1"/>
</dbReference>
<evidence type="ECO:0008006" key="11">
    <source>
        <dbReference type="Google" id="ProtNLM"/>
    </source>
</evidence>
<comment type="similarity">
    <text evidence="2">Belongs to the Tim17/Tim22/Tim23 family.</text>
</comment>
<dbReference type="AlphaFoldDB" id="A0AAQ3U8Z2"/>
<dbReference type="EMBL" id="CP144751">
    <property type="protein sequence ID" value="WVZ86409.1"/>
    <property type="molecule type" value="Genomic_DNA"/>
</dbReference>